<reference evidence="3 4" key="1">
    <citation type="submission" date="2018-12" db="EMBL/GenBank/DDBJ databases">
        <title>Genome Sequence of Candidatus Viridilinea halotolerans isolated from saline sulfide-rich spring.</title>
        <authorList>
            <person name="Grouzdev D.S."/>
            <person name="Burganskaya E.I."/>
            <person name="Krutkina M.S."/>
            <person name="Sukhacheva M.V."/>
            <person name="Gorlenko V.M."/>
        </authorList>
    </citation>
    <scope>NUCLEOTIDE SEQUENCE [LARGE SCALE GENOMIC DNA]</scope>
    <source>
        <strain evidence="3">Chok-6</strain>
    </source>
</reference>
<dbReference type="GO" id="GO:0070967">
    <property type="term" value="F:coenzyme F420 binding"/>
    <property type="evidence" value="ECO:0007669"/>
    <property type="project" value="TreeGrafter"/>
</dbReference>
<evidence type="ECO:0000256" key="2">
    <source>
        <dbReference type="ARBA" id="ARBA00049106"/>
    </source>
</evidence>
<protein>
    <submittedName>
        <fullName evidence="3">Nitroreductase family deazaflavin-dependent oxidoreductase</fullName>
    </submittedName>
</protein>
<dbReference type="Proteomes" id="UP000280307">
    <property type="component" value="Unassembled WGS sequence"/>
</dbReference>
<comment type="catalytic activity">
    <reaction evidence="2">
        <text>oxidized coenzyme F420-(gamma-L-Glu)(n) + a quinol + H(+) = reduced coenzyme F420-(gamma-L-Glu)(n) + a quinone</text>
        <dbReference type="Rhea" id="RHEA:39663"/>
        <dbReference type="Rhea" id="RHEA-COMP:12939"/>
        <dbReference type="Rhea" id="RHEA-COMP:14378"/>
        <dbReference type="ChEBI" id="CHEBI:15378"/>
        <dbReference type="ChEBI" id="CHEBI:24646"/>
        <dbReference type="ChEBI" id="CHEBI:132124"/>
        <dbReference type="ChEBI" id="CHEBI:133980"/>
        <dbReference type="ChEBI" id="CHEBI:139511"/>
    </reaction>
</comment>
<sequence>MSQKKYTPFRALMQRIAASPLGAWYYARTMHWSDGIFLRLSGGRMTLTSLFTGLPVVIVTTTGAKSGLARTIPLLCIRDERDPATFALIATNWGQKRHPAWYFNLKANPRATCAIAGKTGEYVAHEAVEEEYARFWQYAADTYVGYPLYKERIRERSIPIMVMTPSS</sequence>
<dbReference type="Pfam" id="PF04075">
    <property type="entry name" value="F420H2_quin_red"/>
    <property type="match status" value="1"/>
</dbReference>
<dbReference type="GO" id="GO:0005886">
    <property type="term" value="C:plasma membrane"/>
    <property type="evidence" value="ECO:0007669"/>
    <property type="project" value="TreeGrafter"/>
</dbReference>
<dbReference type="PANTHER" id="PTHR39428">
    <property type="entry name" value="F420H(2)-DEPENDENT QUINONE REDUCTASE RV1261C"/>
    <property type="match status" value="1"/>
</dbReference>
<gene>
    <name evidence="3" type="ORF">EI684_05800</name>
</gene>
<evidence type="ECO:0000313" key="4">
    <source>
        <dbReference type="Proteomes" id="UP000280307"/>
    </source>
</evidence>
<evidence type="ECO:0000313" key="3">
    <source>
        <dbReference type="EMBL" id="RRR75004.1"/>
    </source>
</evidence>
<name>A0A426U4Y9_9CHLR</name>
<evidence type="ECO:0000256" key="1">
    <source>
        <dbReference type="ARBA" id="ARBA00008710"/>
    </source>
</evidence>
<dbReference type="InterPro" id="IPR012349">
    <property type="entry name" value="Split_barrel_FMN-bd"/>
</dbReference>
<comment type="caution">
    <text evidence="3">The sequence shown here is derived from an EMBL/GenBank/DDBJ whole genome shotgun (WGS) entry which is preliminary data.</text>
</comment>
<organism evidence="3 4">
    <name type="scientific">Candidatus Viridilinea halotolerans</name>
    <dbReference type="NCBI Taxonomy" id="2491704"/>
    <lineage>
        <taxon>Bacteria</taxon>
        <taxon>Bacillati</taxon>
        <taxon>Chloroflexota</taxon>
        <taxon>Chloroflexia</taxon>
        <taxon>Chloroflexales</taxon>
        <taxon>Chloroflexineae</taxon>
        <taxon>Oscillochloridaceae</taxon>
        <taxon>Candidatus Viridilinea</taxon>
    </lineage>
</organism>
<accession>A0A426U4Y9</accession>
<dbReference type="Gene3D" id="2.30.110.10">
    <property type="entry name" value="Electron Transport, Fmn-binding Protein, Chain A"/>
    <property type="match status" value="1"/>
</dbReference>
<dbReference type="GO" id="GO:0016491">
    <property type="term" value="F:oxidoreductase activity"/>
    <property type="evidence" value="ECO:0007669"/>
    <property type="project" value="InterPro"/>
</dbReference>
<dbReference type="InterPro" id="IPR004378">
    <property type="entry name" value="F420H2_quin_Rdtase"/>
</dbReference>
<comment type="similarity">
    <text evidence="1">Belongs to the F420H(2)-dependent quinone reductase family.</text>
</comment>
<dbReference type="AlphaFoldDB" id="A0A426U4Y9"/>
<dbReference type="EMBL" id="RSAS01000221">
    <property type="protein sequence ID" value="RRR75004.1"/>
    <property type="molecule type" value="Genomic_DNA"/>
</dbReference>
<proteinExistence type="inferred from homology"/>
<dbReference type="NCBIfam" id="TIGR00026">
    <property type="entry name" value="hi_GC_TIGR00026"/>
    <property type="match status" value="1"/>
</dbReference>
<dbReference type="PANTHER" id="PTHR39428:SF1">
    <property type="entry name" value="F420H(2)-DEPENDENT QUINONE REDUCTASE RV1261C"/>
    <property type="match status" value="1"/>
</dbReference>